<name>M1BXP7_SOLTU</name>
<organism evidence="5 6">
    <name type="scientific">Solanum tuberosum</name>
    <name type="common">Potato</name>
    <dbReference type="NCBI Taxonomy" id="4113"/>
    <lineage>
        <taxon>Eukaryota</taxon>
        <taxon>Viridiplantae</taxon>
        <taxon>Streptophyta</taxon>
        <taxon>Embryophyta</taxon>
        <taxon>Tracheophyta</taxon>
        <taxon>Spermatophyta</taxon>
        <taxon>Magnoliopsida</taxon>
        <taxon>eudicotyledons</taxon>
        <taxon>Gunneridae</taxon>
        <taxon>Pentapetalae</taxon>
        <taxon>asterids</taxon>
        <taxon>lamiids</taxon>
        <taxon>Solanales</taxon>
        <taxon>Solanaceae</taxon>
        <taxon>Solanoideae</taxon>
        <taxon>Solaneae</taxon>
        <taxon>Solanum</taxon>
    </lineage>
</organism>
<dbReference type="ExpressionAtlas" id="M1BXP7">
    <property type="expression patterns" value="baseline"/>
</dbReference>
<sequence>MLRTGGKKSPSVLSLLLRPHGSQPILLTTRPHPWKLSLYHFFEPHIWQVDSFATARDGETHEATRRLLSVLLRQIDGFEQEKKVVVVAATNRKQDLDPALISRFDSMITFPLPDQQTRQEIAAQYAKHLTDSELSEFARATEGLSGRDMRDVCQQAERHWASKIIRGQAPKHEGSGGSLPPLQDYIDSARNRQRALFDIEIQKRSMNPTAKKPLFDFV</sequence>
<reference evidence="6" key="1">
    <citation type="journal article" date="2011" name="Nature">
        <title>Genome sequence and analysis of the tuber crop potato.</title>
        <authorList>
            <consortium name="The Potato Genome Sequencing Consortium"/>
        </authorList>
    </citation>
    <scope>NUCLEOTIDE SEQUENCE [LARGE SCALE GENOMIC DNA]</scope>
    <source>
        <strain evidence="6">cv. DM1-3 516 R44</strain>
    </source>
</reference>
<evidence type="ECO:0000313" key="6">
    <source>
        <dbReference type="Proteomes" id="UP000011115"/>
    </source>
</evidence>
<dbReference type="Gramene" id="PGSC0003DMT400055271">
    <property type="protein sequence ID" value="PGSC0003DMT400055271"/>
    <property type="gene ID" value="PGSC0003DMG402021461"/>
</dbReference>
<proteinExistence type="inferred from homology"/>
<dbReference type="InterPro" id="IPR050221">
    <property type="entry name" value="26S_Proteasome_ATPase"/>
</dbReference>
<dbReference type="SUPFAM" id="SSF52540">
    <property type="entry name" value="P-loop containing nucleoside triphosphate hydrolases"/>
    <property type="match status" value="1"/>
</dbReference>
<dbReference type="InterPro" id="IPR003959">
    <property type="entry name" value="ATPase_AAA_core"/>
</dbReference>
<dbReference type="PANTHER" id="PTHR23073">
    <property type="entry name" value="26S PROTEASOME REGULATORY SUBUNIT"/>
    <property type="match status" value="1"/>
</dbReference>
<keyword evidence="1 3" id="KW-0547">Nucleotide-binding</keyword>
<keyword evidence="6" id="KW-1185">Reference proteome</keyword>
<dbReference type="Pfam" id="PF00004">
    <property type="entry name" value="AAA"/>
    <property type="match status" value="1"/>
</dbReference>
<keyword evidence="2 3" id="KW-0067">ATP-binding</keyword>
<evidence type="ECO:0000256" key="3">
    <source>
        <dbReference type="RuleBase" id="RU003651"/>
    </source>
</evidence>
<dbReference type="PROSITE" id="PS00674">
    <property type="entry name" value="AAA"/>
    <property type="match status" value="1"/>
</dbReference>
<dbReference type="Gene3D" id="1.10.8.60">
    <property type="match status" value="1"/>
</dbReference>
<dbReference type="HOGENOM" id="CLU_1268820_0_0_1"/>
<evidence type="ECO:0000256" key="1">
    <source>
        <dbReference type="ARBA" id="ARBA00022741"/>
    </source>
</evidence>
<reference evidence="5" key="2">
    <citation type="submission" date="2015-06" db="UniProtKB">
        <authorList>
            <consortium name="EnsemblPlants"/>
        </authorList>
    </citation>
    <scope>IDENTIFICATION</scope>
    <source>
        <strain evidence="5">DM1-3 516 R44</strain>
    </source>
</reference>
<dbReference type="GO" id="GO:0005524">
    <property type="term" value="F:ATP binding"/>
    <property type="evidence" value="ECO:0007669"/>
    <property type="project" value="UniProtKB-KW"/>
</dbReference>
<dbReference type="GO" id="GO:0016887">
    <property type="term" value="F:ATP hydrolysis activity"/>
    <property type="evidence" value="ECO:0007669"/>
    <property type="project" value="InterPro"/>
</dbReference>
<dbReference type="Gene3D" id="3.40.50.300">
    <property type="entry name" value="P-loop containing nucleotide triphosphate hydrolases"/>
    <property type="match status" value="1"/>
</dbReference>
<dbReference type="EnsemblPlants" id="PGSC0003DMT400055271">
    <property type="protein sequence ID" value="PGSC0003DMT400055271"/>
    <property type="gene ID" value="PGSC0003DMG402021461"/>
</dbReference>
<accession>M1BXP7</accession>
<dbReference type="Proteomes" id="UP000011115">
    <property type="component" value="Unassembled WGS sequence"/>
</dbReference>
<comment type="similarity">
    <text evidence="3">Belongs to the AAA ATPase family.</text>
</comment>
<evidence type="ECO:0000259" key="4">
    <source>
        <dbReference type="Pfam" id="PF00004"/>
    </source>
</evidence>
<evidence type="ECO:0000313" key="5">
    <source>
        <dbReference type="EnsemblPlants" id="PGSC0003DMT400055271"/>
    </source>
</evidence>
<dbReference type="InterPro" id="IPR027417">
    <property type="entry name" value="P-loop_NTPase"/>
</dbReference>
<dbReference type="InterPro" id="IPR003960">
    <property type="entry name" value="ATPase_AAA_CS"/>
</dbReference>
<evidence type="ECO:0000256" key="2">
    <source>
        <dbReference type="ARBA" id="ARBA00022840"/>
    </source>
</evidence>
<dbReference type="AlphaFoldDB" id="M1BXP7"/>
<feature type="domain" description="ATPase AAA-type core" evidence="4">
    <location>
        <begin position="49"/>
        <end position="112"/>
    </location>
</feature>
<protein>
    <submittedName>
        <fullName evidence="5">26S protease regulatory subunit</fullName>
    </submittedName>
</protein>